<feature type="coiled-coil region" evidence="5">
    <location>
        <begin position="1009"/>
        <end position="1060"/>
    </location>
</feature>
<feature type="compositionally biased region" description="Basic and acidic residues" evidence="6">
    <location>
        <begin position="2004"/>
        <end position="2019"/>
    </location>
</feature>
<comment type="subcellular location">
    <subcellularLocation>
        <location evidence="1">Cytoplasm</location>
        <location evidence="1">Cytoskeleton</location>
        <location evidence="1">Microtubule organizing center</location>
        <location evidence="1">Centrosome</location>
    </subcellularLocation>
</comment>
<keyword evidence="4" id="KW-0206">Cytoskeleton</keyword>
<dbReference type="GO" id="GO:0000242">
    <property type="term" value="C:pericentriolar material"/>
    <property type="evidence" value="ECO:0007669"/>
    <property type="project" value="TreeGrafter"/>
</dbReference>
<dbReference type="GO" id="GO:0051642">
    <property type="term" value="P:centrosome localization"/>
    <property type="evidence" value="ECO:0007669"/>
    <property type="project" value="TreeGrafter"/>
</dbReference>
<feature type="region of interest" description="Disordered" evidence="6">
    <location>
        <begin position="582"/>
        <end position="604"/>
    </location>
</feature>
<feature type="domain" description="EF-hand" evidence="7">
    <location>
        <begin position="8"/>
        <end position="43"/>
    </location>
</feature>
<dbReference type="GO" id="GO:0097431">
    <property type="term" value="C:mitotic spindle pole"/>
    <property type="evidence" value="ECO:0007669"/>
    <property type="project" value="TreeGrafter"/>
</dbReference>
<evidence type="ECO:0000256" key="6">
    <source>
        <dbReference type="SAM" id="MobiDB-lite"/>
    </source>
</evidence>
<dbReference type="GO" id="GO:0097539">
    <property type="term" value="C:ciliary transition fiber"/>
    <property type="evidence" value="ECO:0007669"/>
    <property type="project" value="TreeGrafter"/>
</dbReference>
<evidence type="ECO:0000313" key="8">
    <source>
        <dbReference type="EMBL" id="TFK03069.1"/>
    </source>
</evidence>
<dbReference type="GO" id="GO:0005814">
    <property type="term" value="C:centriole"/>
    <property type="evidence" value="ECO:0007669"/>
    <property type="project" value="TreeGrafter"/>
</dbReference>
<keyword evidence="2" id="KW-0963">Cytoplasm</keyword>
<feature type="coiled-coil region" evidence="5">
    <location>
        <begin position="790"/>
        <end position="972"/>
    </location>
</feature>
<reference evidence="8 9" key="2">
    <citation type="submission" date="2019-04" db="EMBL/GenBank/DDBJ databases">
        <title>The genome sequence of big-headed turtle.</title>
        <authorList>
            <person name="Gong S."/>
        </authorList>
    </citation>
    <scope>NUCLEOTIDE SEQUENCE [LARGE SCALE GENOMIC DNA]</scope>
    <source>
        <strain evidence="8">DO16091913</strain>
        <tissue evidence="8">Muscle</tissue>
    </source>
</reference>
<name>A0A4D9DZI4_9SAUR</name>
<evidence type="ECO:0000313" key="9">
    <source>
        <dbReference type="Proteomes" id="UP000297703"/>
    </source>
</evidence>
<evidence type="ECO:0000256" key="1">
    <source>
        <dbReference type="ARBA" id="ARBA00004300"/>
    </source>
</evidence>
<keyword evidence="3" id="KW-0597">Phosphoprotein</keyword>
<evidence type="ECO:0000256" key="5">
    <source>
        <dbReference type="SAM" id="Coils"/>
    </source>
</evidence>
<protein>
    <submittedName>
        <fullName evidence="8">Guanine nucleotide exchange factor MSS4</fullName>
    </submittedName>
</protein>
<comment type="caution">
    <text evidence="8">The sequence shown here is derived from an EMBL/GenBank/DDBJ whole genome shotgun (WGS) entry which is preliminary data.</text>
</comment>
<evidence type="ECO:0000259" key="7">
    <source>
        <dbReference type="PROSITE" id="PS50222"/>
    </source>
</evidence>
<dbReference type="InterPro" id="IPR002048">
    <property type="entry name" value="EF_hand_dom"/>
</dbReference>
<dbReference type="GO" id="GO:0005509">
    <property type="term" value="F:calcium ion binding"/>
    <property type="evidence" value="ECO:0007669"/>
    <property type="project" value="InterPro"/>
</dbReference>
<dbReference type="GO" id="GO:0090222">
    <property type="term" value="P:centrosome-templated microtubule nucleation"/>
    <property type="evidence" value="ECO:0007669"/>
    <property type="project" value="TreeGrafter"/>
</dbReference>
<dbReference type="OrthoDB" id="5799458at2759"/>
<dbReference type="GO" id="GO:0034454">
    <property type="term" value="P:microtubule anchoring at centrosome"/>
    <property type="evidence" value="ECO:0007669"/>
    <property type="project" value="TreeGrafter"/>
</dbReference>
<accession>A0A4D9DZI4</accession>
<feature type="region of interest" description="Disordered" evidence="6">
    <location>
        <begin position="83"/>
        <end position="104"/>
    </location>
</feature>
<dbReference type="InterPro" id="IPR011992">
    <property type="entry name" value="EF-hand-dom_pair"/>
</dbReference>
<dbReference type="SUPFAM" id="SSF47473">
    <property type="entry name" value="EF-hand"/>
    <property type="match status" value="1"/>
</dbReference>
<keyword evidence="9" id="KW-1185">Reference proteome</keyword>
<dbReference type="PROSITE" id="PS50222">
    <property type="entry name" value="EF_HAND_2"/>
    <property type="match status" value="1"/>
</dbReference>
<feature type="coiled-coil region" evidence="5">
    <location>
        <begin position="623"/>
        <end position="695"/>
    </location>
</feature>
<sequence>MDEAEQDQYEARLQELFDSFDSTGTGSLGQEELTDLCHVLHLEDVAPGALQQTLLQGNLLGRVHFDQFKEALILILSRTLSNEDDFQEPDSSPEAQPKYIKGGKRYGRRSLPEFQESVEEFAEVTVIEPLNEAARSSHIASNDCDEHWKTQDSEEYEAEGQLRFWNPDDLNASQTASSPPQDWIEEKLQEVCENLGITRDGHLNRKKLISVCEQYGLQTVDGEVLEEVFHNLEQDGTMSIEDFFYGLFKNGNSLTPSASTPYRQLKRHLSMQSFDESGRRTTALSAMTSTIGFRVFSSLDDGLGYASVERVLDTWHEEGIENGHEILTALDFSLDGKVSLTELTLALENELLITKNGTHQAALASFKMEIRHLLERVDQVVREKEKLRSDLEKAEKLKSLMASEVDDHHATIERRNEYNLRKLDEEYKERTAALKNELRKEREQILQQAGKQRLELEREIEKVKTEENYVRDRLTLSLKENSRLESELSETGQKLAEYESLTSKLQRNLENVLAEKFGDLDPSSAEFFLQEERLVQMKNEYEQQCRELQDQIDELQSELEEYRTQGRIFRPSLESSLHEEFDIKNGGSSGVEPDQGLGSEDCNPLNMSIEAEMVIERMKEHHHKELQHLKQELKDTMSHYEKLVETKAHCEKDQENVAKKYNEERQAMEKQISALKNQIEALQGETAMLKEEQERIDCKHNEERNDLQMSFDKEKANLQELLKLGHEEELRVRLEQVQESFNREREELVQNGIWMEEKMRALVQTLQEEKGEVERGFHEQLKSLTDKHAVEREELQHKLLEKHQQELQKERKKMETEYNRRTSQTETQFSVNRQTIVNKYEEALRNLEERYQRELQELAEQQREEKSQWEFEKDEIIQECAEAQEQLKETLESKNTISFVLTQEKELLEKNFKEHVNKLTCEKEQLQKELQDLRNAAEKQEDELHNKILQQQNDHERELKDREEQMSVVEEKRKLVSQRLEVLETAYEQEKYKLNSKLLALEGLKKETHERVEKEKAQMSLEIIKLQEKIKKLQQETLDFSKLQNDYNALANEYAEVRSKVSALSGMQQLEEDGEVLINLQKVHEQAVKENVKMASEIVRLHQSLQRLEQEPGKLSSFDQSNSEMEESQVQDRIEQIEGNVLKNLQDGCKETDHGANLLVLSLLEAKTKELEEMVEAYSSLEKMYEDTKVENHALKIQIGQLLENIMVLEAEYNEANDKKQDQASKVSVLEMKQTELEKIFEAVPKLKMFYEDVKREKGCFQEDSKVAKITSDHATDHKVSRLQTELKKAEEITEASLQLEKVCGATKENGELKNLVPQLWKKIEELEERSRAQSTLLSLQEEIQLENKGLKSEMIKLFEQNKKLEEDVPRLTSLQHRLEESNQESVKLRQEKTQLLEKVKELEDARDQYAQEKIEMHSENLRLQHRLGKLEEHTLTFKVLQDKHGQYETTIKDLATEKRELQELSRKLKEKVTSLVKQKDMHSQEEKELNSTIHDLQSTCSELQQKVELLRCEAEKLREENAILKNEITLLNEEGSVSNLKLRELNGSREEMWQKMEAIRKEKVAVQKVADNLRKQVSDLKARNQQLDFENAELSQKNSKNQAVVQDLKQRLAGILRQKEKEVGKCTLEEWERDRSKLKEELENCQVKSSTQVSSLETELSKIKVQTRLLEQENHLLKQELEKTKQLPRCPDLSDFQNEISSVITKNEKLLKEKEALSEELNRCVDKVAKVNFLENVIASLKQEQKSWEQQSQTLKTQLTVSHEKVHSLDEALQNINLQISRLKSDLRVTQQEKEALKQEVMSLHKQLQNANDKNRVLELAGHSSGLQNQQKKLHWDELEQLIKQEQQLLRQENERLQREVQNTKTDLTHSREKIRQLESAILSMKHQKHQSQSGIVKAIEQEKLSLKRECEQLQKELSSAHRRISQMNSLEHELEIINLENEGLRKKQVKLDEQLMEMLHSSSNVMLSQSQHSRELQQLQQQGSTMVPKEQFLQLQHQLQQAERRSQRLQEELENRPSETNMPQGGHAQLLKMMEERMMDVEQKLKLVKRLLQDKVNQLKEQLSKNTKADAMVKDLYVENAQLLKALEMTEQRQKTAEKKNYFLEEKIANLSKIVKNLASPSLHSTPQLRS</sequence>
<dbReference type="STRING" id="55544.A0A4D9DZI4"/>
<dbReference type="Gene3D" id="1.10.238.10">
    <property type="entry name" value="EF-hand"/>
    <property type="match status" value="1"/>
</dbReference>
<reference evidence="8 9" key="1">
    <citation type="submission" date="2019-04" db="EMBL/GenBank/DDBJ databases">
        <title>Draft genome of the big-headed turtle Platysternon megacephalum.</title>
        <authorList>
            <person name="Gong S."/>
        </authorList>
    </citation>
    <scope>NUCLEOTIDE SEQUENCE [LARGE SCALE GENOMIC DNA]</scope>
    <source>
        <strain evidence="8">DO16091913</strain>
        <tissue evidence="8">Muscle</tissue>
    </source>
</reference>
<evidence type="ECO:0000256" key="3">
    <source>
        <dbReference type="ARBA" id="ARBA00022553"/>
    </source>
</evidence>
<dbReference type="Proteomes" id="UP000297703">
    <property type="component" value="Unassembled WGS sequence"/>
</dbReference>
<organism evidence="8 9">
    <name type="scientific">Platysternon megacephalum</name>
    <name type="common">big-headed turtle</name>
    <dbReference type="NCBI Taxonomy" id="55544"/>
    <lineage>
        <taxon>Eukaryota</taxon>
        <taxon>Metazoa</taxon>
        <taxon>Chordata</taxon>
        <taxon>Craniata</taxon>
        <taxon>Vertebrata</taxon>
        <taxon>Euteleostomi</taxon>
        <taxon>Archelosauria</taxon>
        <taxon>Testudinata</taxon>
        <taxon>Testudines</taxon>
        <taxon>Cryptodira</taxon>
        <taxon>Durocryptodira</taxon>
        <taxon>Testudinoidea</taxon>
        <taxon>Platysternidae</taxon>
        <taxon>Platysternon</taxon>
    </lineage>
</organism>
<feature type="coiled-coil region" evidence="5">
    <location>
        <begin position="1348"/>
        <end position="1949"/>
    </location>
</feature>
<dbReference type="PANTHER" id="PTHR18905">
    <property type="entry name" value="NINEIN"/>
    <property type="match status" value="1"/>
</dbReference>
<evidence type="ECO:0000256" key="2">
    <source>
        <dbReference type="ARBA" id="ARBA00022490"/>
    </source>
</evidence>
<feature type="coiled-coil region" evidence="5">
    <location>
        <begin position="1161"/>
        <end position="1226"/>
    </location>
</feature>
<dbReference type="EMBL" id="QXTE01000168">
    <property type="protein sequence ID" value="TFK03069.1"/>
    <property type="molecule type" value="Genomic_DNA"/>
</dbReference>
<keyword evidence="5" id="KW-0175">Coiled coil</keyword>
<feature type="region of interest" description="Disordered" evidence="6">
    <location>
        <begin position="2002"/>
        <end position="2027"/>
    </location>
</feature>
<evidence type="ECO:0000256" key="4">
    <source>
        <dbReference type="ARBA" id="ARBA00023212"/>
    </source>
</evidence>
<dbReference type="PANTHER" id="PTHR18905:SF11">
    <property type="entry name" value="NINEIN"/>
    <property type="match status" value="1"/>
</dbReference>
<proteinExistence type="predicted"/>
<feature type="coiled-coil region" evidence="5">
    <location>
        <begin position="370"/>
        <end position="565"/>
    </location>
</feature>
<gene>
    <name evidence="8" type="ORF">DR999_PMT14570</name>
</gene>